<dbReference type="Gene3D" id="1.20.120.990">
    <property type="entry name" value="Glycosyltransferase family 88, C-terminal domain"/>
    <property type="match status" value="1"/>
</dbReference>
<comment type="caution">
    <text evidence="1">The sequence shown here is derived from an EMBL/GenBank/DDBJ whole genome shotgun (WGS) entry which is preliminary data.</text>
</comment>
<reference evidence="1" key="1">
    <citation type="journal article" date="2021" name="J. Hered.">
        <title>Genome Assembly of Salicaceae Populus deltoides (Eastern Cottonwood) I-69 Based on Nanopore Sequencing and Hi-C Technologies.</title>
        <authorList>
            <person name="Bai S."/>
            <person name="Wu H."/>
            <person name="Zhang J."/>
            <person name="Pan Z."/>
            <person name="Zhao W."/>
            <person name="Li Z."/>
            <person name="Tong C."/>
        </authorList>
    </citation>
    <scope>NUCLEOTIDE SEQUENCE</scope>
    <source>
        <tissue evidence="1">Leaf</tissue>
    </source>
</reference>
<dbReference type="Proteomes" id="UP000807159">
    <property type="component" value="Chromosome 14"/>
</dbReference>
<organism evidence="1 2">
    <name type="scientific">Populus deltoides</name>
    <name type="common">Eastern poplar</name>
    <name type="synonym">Eastern cottonwood</name>
    <dbReference type="NCBI Taxonomy" id="3696"/>
    <lineage>
        <taxon>Eukaryota</taxon>
        <taxon>Viridiplantae</taxon>
        <taxon>Streptophyta</taxon>
        <taxon>Embryophyta</taxon>
        <taxon>Tracheophyta</taxon>
        <taxon>Spermatophyta</taxon>
        <taxon>Magnoliopsida</taxon>
        <taxon>eudicotyledons</taxon>
        <taxon>Gunneridae</taxon>
        <taxon>Pentapetalae</taxon>
        <taxon>rosids</taxon>
        <taxon>fabids</taxon>
        <taxon>Malpighiales</taxon>
        <taxon>Salicaceae</taxon>
        <taxon>Saliceae</taxon>
        <taxon>Populus</taxon>
    </lineage>
</organism>
<proteinExistence type="predicted"/>
<evidence type="ECO:0000313" key="2">
    <source>
        <dbReference type="Proteomes" id="UP000807159"/>
    </source>
</evidence>
<dbReference type="AlphaFoldDB" id="A0A8T2X729"/>
<dbReference type="EMBL" id="JACEGQ020000014">
    <property type="protein sequence ID" value="KAH8488203.1"/>
    <property type="molecule type" value="Genomic_DNA"/>
</dbReference>
<accession>A0A8T2X729</accession>
<sequence length="138" mass="15745">MKNTERWRIEKETREAIKNLIRSNSSVKENSKSILSLLMSSYKINQRWQGRDIRGRAVEDIVNESKKLYFAGKGNRCRSRDSGTSPFSITSSMVKQGSGRSVLRLWKEGTTSCREELPVAERSSDLKIVSLIPFTCQV</sequence>
<keyword evidence="2" id="KW-1185">Reference proteome</keyword>
<name>A0A8T2X729_POPDE</name>
<evidence type="ECO:0000313" key="1">
    <source>
        <dbReference type="EMBL" id="KAH8488203.1"/>
    </source>
</evidence>
<gene>
    <name evidence="1" type="ORF">H0E87_024036</name>
</gene>
<protein>
    <submittedName>
        <fullName evidence="1">Uncharacterized protein</fullName>
    </submittedName>
</protein>